<dbReference type="CDD" id="cd06173">
    <property type="entry name" value="MFS_MefA_like"/>
    <property type="match status" value="1"/>
</dbReference>
<dbReference type="InterPro" id="IPR036259">
    <property type="entry name" value="MFS_trans_sf"/>
</dbReference>
<keyword evidence="3 6" id="KW-0812">Transmembrane</keyword>
<feature type="transmembrane region" description="Helical" evidence="6">
    <location>
        <begin position="335"/>
        <end position="355"/>
    </location>
</feature>
<feature type="transmembrane region" description="Helical" evidence="6">
    <location>
        <begin position="78"/>
        <end position="97"/>
    </location>
</feature>
<dbReference type="InterPro" id="IPR011701">
    <property type="entry name" value="MFS"/>
</dbReference>
<protein>
    <submittedName>
        <fullName evidence="7">Integral membrane efflux protein</fullName>
    </submittedName>
</protein>
<feature type="transmembrane region" description="Helical" evidence="6">
    <location>
        <begin position="376"/>
        <end position="397"/>
    </location>
</feature>
<dbReference type="PANTHER" id="PTHR23513:SF11">
    <property type="entry name" value="STAPHYLOFERRIN A TRANSPORTER"/>
    <property type="match status" value="1"/>
</dbReference>
<evidence type="ECO:0000256" key="5">
    <source>
        <dbReference type="ARBA" id="ARBA00023136"/>
    </source>
</evidence>
<keyword evidence="2" id="KW-1003">Cell membrane</keyword>
<feature type="transmembrane region" description="Helical" evidence="6">
    <location>
        <begin position="197"/>
        <end position="217"/>
    </location>
</feature>
<dbReference type="Gene3D" id="1.20.1250.20">
    <property type="entry name" value="MFS general substrate transporter like domains"/>
    <property type="match status" value="1"/>
</dbReference>
<feature type="transmembrane region" description="Helical" evidence="6">
    <location>
        <begin position="403"/>
        <end position="423"/>
    </location>
</feature>
<evidence type="ECO:0000256" key="4">
    <source>
        <dbReference type="ARBA" id="ARBA00022989"/>
    </source>
</evidence>
<evidence type="ECO:0000256" key="3">
    <source>
        <dbReference type="ARBA" id="ARBA00022692"/>
    </source>
</evidence>
<dbReference type="SUPFAM" id="SSF103473">
    <property type="entry name" value="MFS general substrate transporter"/>
    <property type="match status" value="1"/>
</dbReference>
<feature type="transmembrane region" description="Helical" evidence="6">
    <location>
        <begin position="309"/>
        <end position="329"/>
    </location>
</feature>
<dbReference type="PANTHER" id="PTHR23513">
    <property type="entry name" value="INTEGRAL MEMBRANE EFFLUX PROTEIN-RELATED"/>
    <property type="match status" value="1"/>
</dbReference>
<name>A0A1M4EFR9_9ACTN</name>
<proteinExistence type="predicted"/>
<feature type="transmembrane region" description="Helical" evidence="6">
    <location>
        <begin position="275"/>
        <end position="297"/>
    </location>
</feature>
<keyword evidence="5 6" id="KW-0472">Membrane</keyword>
<accession>A0A1M4EFR9</accession>
<dbReference type="EMBL" id="LT559118">
    <property type="protein sequence ID" value="SBO97841.1"/>
    <property type="molecule type" value="Genomic_DNA"/>
</dbReference>
<comment type="subcellular location">
    <subcellularLocation>
        <location evidence="1">Cell membrane</location>
        <topology evidence="1">Multi-pass membrane protein</topology>
    </subcellularLocation>
</comment>
<dbReference type="GO" id="GO:0022857">
    <property type="term" value="F:transmembrane transporter activity"/>
    <property type="evidence" value="ECO:0007669"/>
    <property type="project" value="InterPro"/>
</dbReference>
<dbReference type="AlphaFoldDB" id="A0A1M4EFR9"/>
<sequence length="431" mass="45124">MTPLSRCDHLDEWGHGDAGDPPAGRLTVLEARGAQRLWNRDFSLFFAARSTSLLGDYMLPVVISAAMIHAGYGLSGVGYALAAHLGPFAVLIVLGGVLSDRFGARRMMIISDVVRLVFQSLLALLLAVGTPELWQVLVLLALVGAGGATFQPGVASITPRIAGDVQRANATLRVSESFMSVVAPSLAGVLLVVAEPWAVFAIDAATFAASGVCLYLLRLPAGGEARAEGSTFRTDLLVGWREFRSRTWLWGVIVIWFVWQATSSGPTLTLGHSTIVTLYGASALGLIMSAMGVGNLLGGLAAMRIRPAYPLRAGAVALTCCALMPLGVALAWPPAALAVCYAIGGMGGTFWVVMFHTSVQTHVPQEMLGRVHAYDAAGSLVMKPVGQALAGPLALVLGTVPMLFTASAMVLVVTALLLSVPAIRGLARADR</sequence>
<dbReference type="GO" id="GO:0005886">
    <property type="term" value="C:plasma membrane"/>
    <property type="evidence" value="ECO:0007669"/>
    <property type="project" value="UniProtKB-SubCell"/>
</dbReference>
<evidence type="ECO:0000256" key="6">
    <source>
        <dbReference type="SAM" id="Phobius"/>
    </source>
</evidence>
<organism evidence="7">
    <name type="scientific">Nonomuraea gerenzanensis</name>
    <dbReference type="NCBI Taxonomy" id="93944"/>
    <lineage>
        <taxon>Bacteria</taxon>
        <taxon>Bacillati</taxon>
        <taxon>Actinomycetota</taxon>
        <taxon>Actinomycetes</taxon>
        <taxon>Streptosporangiales</taxon>
        <taxon>Streptosporangiaceae</taxon>
        <taxon>Nonomuraea</taxon>
    </lineage>
</organism>
<keyword evidence="4 6" id="KW-1133">Transmembrane helix</keyword>
<feature type="transmembrane region" description="Helical" evidence="6">
    <location>
        <begin position="53"/>
        <end position="72"/>
    </location>
</feature>
<gene>
    <name evidence="7" type="ORF">BN4615_P7357</name>
</gene>
<evidence type="ECO:0000313" key="7">
    <source>
        <dbReference type="EMBL" id="SBO97841.1"/>
    </source>
</evidence>
<reference evidence="7" key="1">
    <citation type="submission" date="2016-04" db="EMBL/GenBank/DDBJ databases">
        <authorList>
            <person name="Evans L.H."/>
            <person name="Alamgir A."/>
            <person name="Owens N."/>
            <person name="Weber N.D."/>
            <person name="Virtaneva K."/>
            <person name="Barbian K."/>
            <person name="Babar A."/>
            <person name="Rosenke K."/>
        </authorList>
    </citation>
    <scope>NUCLEOTIDE SEQUENCE</scope>
    <source>
        <strain evidence="7">Nono1</strain>
    </source>
</reference>
<evidence type="ECO:0000256" key="1">
    <source>
        <dbReference type="ARBA" id="ARBA00004651"/>
    </source>
</evidence>
<feature type="transmembrane region" description="Helical" evidence="6">
    <location>
        <begin position="247"/>
        <end position="263"/>
    </location>
</feature>
<evidence type="ECO:0000256" key="2">
    <source>
        <dbReference type="ARBA" id="ARBA00022475"/>
    </source>
</evidence>
<dbReference type="Pfam" id="PF07690">
    <property type="entry name" value="MFS_1"/>
    <property type="match status" value="1"/>
</dbReference>